<reference evidence="1 2" key="1">
    <citation type="submission" date="2019-05" db="EMBL/GenBank/DDBJ databases">
        <title>Mikania micrantha, genome provides insights into the molecular mechanism of rapid growth.</title>
        <authorList>
            <person name="Liu B."/>
        </authorList>
    </citation>
    <scope>NUCLEOTIDE SEQUENCE [LARGE SCALE GENOMIC DNA]</scope>
    <source>
        <strain evidence="1">NLD-2019</strain>
        <tissue evidence="1">Leaf</tissue>
    </source>
</reference>
<keyword evidence="2" id="KW-1185">Reference proteome</keyword>
<evidence type="ECO:0000313" key="2">
    <source>
        <dbReference type="Proteomes" id="UP000326396"/>
    </source>
</evidence>
<accession>A0A5N6PMR1</accession>
<evidence type="ECO:0000313" key="1">
    <source>
        <dbReference type="EMBL" id="KAD6795158.1"/>
    </source>
</evidence>
<dbReference type="AlphaFoldDB" id="A0A5N6PMR1"/>
<dbReference type="Proteomes" id="UP000326396">
    <property type="component" value="Linkage Group LG11"/>
</dbReference>
<dbReference type="EMBL" id="SZYD01000003">
    <property type="protein sequence ID" value="KAD6795158.1"/>
    <property type="molecule type" value="Genomic_DNA"/>
</dbReference>
<protein>
    <submittedName>
        <fullName evidence="1">Uncharacterized protein</fullName>
    </submittedName>
</protein>
<gene>
    <name evidence="1" type="ORF">E3N88_06054</name>
</gene>
<organism evidence="1 2">
    <name type="scientific">Mikania micrantha</name>
    <name type="common">bitter vine</name>
    <dbReference type="NCBI Taxonomy" id="192012"/>
    <lineage>
        <taxon>Eukaryota</taxon>
        <taxon>Viridiplantae</taxon>
        <taxon>Streptophyta</taxon>
        <taxon>Embryophyta</taxon>
        <taxon>Tracheophyta</taxon>
        <taxon>Spermatophyta</taxon>
        <taxon>Magnoliopsida</taxon>
        <taxon>eudicotyledons</taxon>
        <taxon>Gunneridae</taxon>
        <taxon>Pentapetalae</taxon>
        <taxon>asterids</taxon>
        <taxon>campanulids</taxon>
        <taxon>Asterales</taxon>
        <taxon>Asteraceae</taxon>
        <taxon>Asteroideae</taxon>
        <taxon>Heliantheae alliance</taxon>
        <taxon>Eupatorieae</taxon>
        <taxon>Mikania</taxon>
    </lineage>
</organism>
<sequence>MNLKSSFTVSETIMRTDVGCNEAPRMLSHNDLIDFFYFHRAQKDLPAITSWENTKTADVDAKLKQIEVETGDEEQRSTDQESGG</sequence>
<name>A0A5N6PMR1_9ASTR</name>
<comment type="caution">
    <text evidence="1">The sequence shown here is derived from an EMBL/GenBank/DDBJ whole genome shotgun (WGS) entry which is preliminary data.</text>
</comment>
<proteinExistence type="predicted"/>